<protein>
    <recommendedName>
        <fullName evidence="1">Putative restriction endonuclease domain-containing protein</fullName>
    </recommendedName>
</protein>
<dbReference type="Pfam" id="PF05685">
    <property type="entry name" value="Uma2"/>
    <property type="match status" value="1"/>
</dbReference>
<dbReference type="RefSeq" id="WP_183176635.1">
    <property type="nucleotide sequence ID" value="NZ_BNAV01000005.1"/>
</dbReference>
<gene>
    <name evidence="2" type="ORF">GCM10017566_41250</name>
</gene>
<dbReference type="SUPFAM" id="SSF52980">
    <property type="entry name" value="Restriction endonuclease-like"/>
    <property type="match status" value="1"/>
</dbReference>
<dbReference type="InterPro" id="IPR008538">
    <property type="entry name" value="Uma2"/>
</dbReference>
<dbReference type="Proteomes" id="UP000658656">
    <property type="component" value="Unassembled WGS sequence"/>
</dbReference>
<evidence type="ECO:0000259" key="1">
    <source>
        <dbReference type="Pfam" id="PF05685"/>
    </source>
</evidence>
<evidence type="ECO:0000313" key="2">
    <source>
        <dbReference type="EMBL" id="GHF63387.1"/>
    </source>
</evidence>
<proteinExistence type="predicted"/>
<reference evidence="2" key="1">
    <citation type="journal article" date="2014" name="Int. J. Syst. Evol. Microbiol.">
        <title>Complete genome sequence of Corynebacterium casei LMG S-19264T (=DSM 44701T), isolated from a smear-ripened cheese.</title>
        <authorList>
            <consortium name="US DOE Joint Genome Institute (JGI-PGF)"/>
            <person name="Walter F."/>
            <person name="Albersmeier A."/>
            <person name="Kalinowski J."/>
            <person name="Ruckert C."/>
        </authorList>
    </citation>
    <scope>NUCLEOTIDE SEQUENCE</scope>
    <source>
        <strain evidence="2">CGMCC 4.7679</strain>
    </source>
</reference>
<organism evidence="2 3">
    <name type="scientific">Amycolatopsis bartoniae</name>
    <dbReference type="NCBI Taxonomy" id="941986"/>
    <lineage>
        <taxon>Bacteria</taxon>
        <taxon>Bacillati</taxon>
        <taxon>Actinomycetota</taxon>
        <taxon>Actinomycetes</taxon>
        <taxon>Pseudonocardiales</taxon>
        <taxon>Pseudonocardiaceae</taxon>
        <taxon>Amycolatopsis</taxon>
    </lineage>
</organism>
<feature type="domain" description="Putative restriction endonuclease" evidence="1">
    <location>
        <begin position="18"/>
        <end position="185"/>
    </location>
</feature>
<dbReference type="AlphaFoldDB" id="A0A8H9IZV3"/>
<dbReference type="InterPro" id="IPR011335">
    <property type="entry name" value="Restrct_endonuc-II-like"/>
</dbReference>
<name>A0A8H9IZV3_9PSEU</name>
<comment type="caution">
    <text evidence="2">The sequence shown here is derived from an EMBL/GenBank/DDBJ whole genome shotgun (WGS) entry which is preliminary data.</text>
</comment>
<dbReference type="CDD" id="cd06260">
    <property type="entry name" value="DUF820-like"/>
    <property type="match status" value="1"/>
</dbReference>
<reference evidence="2" key="2">
    <citation type="submission" date="2020-09" db="EMBL/GenBank/DDBJ databases">
        <authorList>
            <person name="Sun Q."/>
            <person name="Zhou Y."/>
        </authorList>
    </citation>
    <scope>NUCLEOTIDE SEQUENCE</scope>
    <source>
        <strain evidence="2">CGMCC 4.7679</strain>
    </source>
</reference>
<keyword evidence="3" id="KW-1185">Reference proteome</keyword>
<sequence>MSLAAERLAGWPELLRMWQTLDLPHGWRAEITEGGIAVTPSPDHDHKAIAHLVHKALIKGIPDEWAVYQTHGLRIAGAHKVFIPDLVVAPEDAPVEADDRLLLSTHALLVVEITSASNPLPDRTTKKDAYASGGVGIYVLIDRWHEPKARVTVFSDPVDGAYQRSTTTPFGETVDLPEPIGLALDTGRFG</sequence>
<dbReference type="Gene3D" id="3.90.1570.10">
    <property type="entry name" value="tt1808, chain A"/>
    <property type="match status" value="1"/>
</dbReference>
<dbReference type="InterPro" id="IPR012296">
    <property type="entry name" value="Nuclease_put_TT1808"/>
</dbReference>
<dbReference type="EMBL" id="BNAV01000005">
    <property type="protein sequence ID" value="GHF63387.1"/>
    <property type="molecule type" value="Genomic_DNA"/>
</dbReference>
<dbReference type="PANTHER" id="PTHR35400:SF3">
    <property type="entry name" value="SLL1072 PROTEIN"/>
    <property type="match status" value="1"/>
</dbReference>
<evidence type="ECO:0000313" key="3">
    <source>
        <dbReference type="Proteomes" id="UP000658656"/>
    </source>
</evidence>
<accession>A0A8H9IZV3</accession>
<dbReference type="PANTHER" id="PTHR35400">
    <property type="entry name" value="SLR1083 PROTEIN"/>
    <property type="match status" value="1"/>
</dbReference>